<protein>
    <submittedName>
        <fullName evidence="1">Zinc finger protein</fullName>
    </submittedName>
</protein>
<name>A0AAV4HC58_9GAST</name>
<sequence length="169" mass="19218">MHFLRELWTKDIEDPEVKSSCEYVLNLRERLDDMLKIARKELEKAQGRQKHYYDRTAKCRKFFVGEKVLVLLPTDSNKLLMLWKGPFEVVATVGVNNYRINMAGKVKTFHANLLKGYFARDQDIHQAAVDKGLPTSSSAISAASLTVIEDIEGEHFNDSDCETLPELGG</sequence>
<dbReference type="EMBL" id="BMAT01005554">
    <property type="protein sequence ID" value="GFR95757.1"/>
    <property type="molecule type" value="Genomic_DNA"/>
</dbReference>
<accession>A0AAV4HC58</accession>
<dbReference type="Proteomes" id="UP000762676">
    <property type="component" value="Unassembled WGS sequence"/>
</dbReference>
<keyword evidence="2" id="KW-1185">Reference proteome</keyword>
<organism evidence="1 2">
    <name type="scientific">Elysia marginata</name>
    <dbReference type="NCBI Taxonomy" id="1093978"/>
    <lineage>
        <taxon>Eukaryota</taxon>
        <taxon>Metazoa</taxon>
        <taxon>Spiralia</taxon>
        <taxon>Lophotrochozoa</taxon>
        <taxon>Mollusca</taxon>
        <taxon>Gastropoda</taxon>
        <taxon>Heterobranchia</taxon>
        <taxon>Euthyneura</taxon>
        <taxon>Panpulmonata</taxon>
        <taxon>Sacoglossa</taxon>
        <taxon>Placobranchoidea</taxon>
        <taxon>Plakobranchidae</taxon>
        <taxon>Elysia</taxon>
    </lineage>
</organism>
<reference evidence="1 2" key="1">
    <citation type="journal article" date="2021" name="Elife">
        <title>Chloroplast acquisition without the gene transfer in kleptoplastic sea slugs, Plakobranchus ocellatus.</title>
        <authorList>
            <person name="Maeda T."/>
            <person name="Takahashi S."/>
            <person name="Yoshida T."/>
            <person name="Shimamura S."/>
            <person name="Takaki Y."/>
            <person name="Nagai Y."/>
            <person name="Toyoda A."/>
            <person name="Suzuki Y."/>
            <person name="Arimoto A."/>
            <person name="Ishii H."/>
            <person name="Satoh N."/>
            <person name="Nishiyama T."/>
            <person name="Hasebe M."/>
            <person name="Maruyama T."/>
            <person name="Minagawa J."/>
            <person name="Obokata J."/>
            <person name="Shigenobu S."/>
        </authorList>
    </citation>
    <scope>NUCLEOTIDE SEQUENCE [LARGE SCALE GENOMIC DNA]</scope>
</reference>
<gene>
    <name evidence="1" type="ORF">ElyMa_002702400</name>
</gene>
<evidence type="ECO:0000313" key="2">
    <source>
        <dbReference type="Proteomes" id="UP000762676"/>
    </source>
</evidence>
<dbReference type="AlphaFoldDB" id="A0AAV4HC58"/>
<comment type="caution">
    <text evidence="1">The sequence shown here is derived from an EMBL/GenBank/DDBJ whole genome shotgun (WGS) entry which is preliminary data.</text>
</comment>
<evidence type="ECO:0000313" key="1">
    <source>
        <dbReference type="EMBL" id="GFR95757.1"/>
    </source>
</evidence>
<proteinExistence type="predicted"/>